<proteinExistence type="predicted"/>
<organism evidence="2">
    <name type="scientific">Solivirus sp</name>
    <dbReference type="NCBI Taxonomy" id="2487772"/>
    <lineage>
        <taxon>Viruses</taxon>
        <taxon>Pithoviruses</taxon>
    </lineage>
</organism>
<name>A0A3G5AFM3_9VIRU</name>
<feature type="region of interest" description="Disordered" evidence="1">
    <location>
        <begin position="1"/>
        <end position="23"/>
    </location>
</feature>
<evidence type="ECO:0000256" key="1">
    <source>
        <dbReference type="SAM" id="MobiDB-lite"/>
    </source>
</evidence>
<reference evidence="2" key="1">
    <citation type="submission" date="2018-10" db="EMBL/GenBank/DDBJ databases">
        <title>Hidden diversity of soil giant viruses.</title>
        <authorList>
            <person name="Schulz F."/>
            <person name="Alteio L."/>
            <person name="Goudeau D."/>
            <person name="Ryan E.M."/>
            <person name="Malmstrom R.R."/>
            <person name="Blanchard J."/>
            <person name="Woyke T."/>
        </authorList>
    </citation>
    <scope>NUCLEOTIDE SEQUENCE</scope>
    <source>
        <strain evidence="2">SOV1</strain>
    </source>
</reference>
<sequence length="436" mass="51887">MQEFDLEESEAEELLSPPPSPPRSELARIGDLIYLTYNDNSFVIEVRKIRGRTLYLYDTFSKRDTSLTWSSEEREWSLPNGDRVPYSDVKIVARDFAPVLPEEAPNFRFTDSELTDLHLLAILPHDDFINACSTSRYSSKLCNGSSKNKLYRERIKLHYPDLYERITAPVKDWKRLYHRILDWKEIGDPGENGGYVPRNYLPRNIAEMQVFVMIFPSWREFNGVEEEIVWEAFERKNEESEDLILWYLKNKISDRFSRSNYLQIVYKRAYEKKYLRLIDYLETNKQISVDTEFIKYLFMSGSVELIKRLVKKIEKIESDEEETFELYNRTMSTRLVTLRIHLEDRIANLPYKKLFDAGNIDSLPTLKYLYELGIKPRLIDLYRAIENYDLEFTRWIIENIISTLSRDDIDRLVTYVRNKGDDPLFRMIIAEIDKQI</sequence>
<accession>A0A3G5AFM3</accession>
<evidence type="ECO:0000313" key="2">
    <source>
        <dbReference type="EMBL" id="AYV85977.1"/>
    </source>
</evidence>
<protein>
    <submittedName>
        <fullName evidence="2">Uncharacterized protein</fullName>
    </submittedName>
</protein>
<dbReference type="EMBL" id="MK072490">
    <property type="protein sequence ID" value="AYV85977.1"/>
    <property type="molecule type" value="Genomic_DNA"/>
</dbReference>
<feature type="compositionally biased region" description="Acidic residues" evidence="1">
    <location>
        <begin position="1"/>
        <end position="13"/>
    </location>
</feature>
<gene>
    <name evidence="2" type="ORF">Solivirus2_48</name>
</gene>